<feature type="compositionally biased region" description="Acidic residues" evidence="6">
    <location>
        <begin position="177"/>
        <end position="191"/>
    </location>
</feature>
<dbReference type="EnsemblPlants" id="OGLUM05G15350.1">
    <property type="protein sequence ID" value="OGLUM05G15350.1"/>
    <property type="gene ID" value="OGLUM05G15350"/>
</dbReference>
<proteinExistence type="inferred from homology"/>
<evidence type="ECO:0000313" key="8">
    <source>
        <dbReference type="EnsemblPlants" id="OGLUM05G15350.1"/>
    </source>
</evidence>
<feature type="domain" description="Disease resistance N-terminal" evidence="7">
    <location>
        <begin position="211"/>
        <end position="263"/>
    </location>
</feature>
<dbReference type="Proteomes" id="UP000026961">
    <property type="component" value="Chromosome 5"/>
</dbReference>
<evidence type="ECO:0000313" key="9">
    <source>
        <dbReference type="Proteomes" id="UP000026961"/>
    </source>
</evidence>
<dbReference type="Gramene" id="OGLUM05G15350.1">
    <property type="protein sequence ID" value="OGLUM05G15350.1"/>
    <property type="gene ID" value="OGLUM05G15350"/>
</dbReference>
<sequence>MVPVVLVQSLAFGLLAMVLILATRKQFDVIFIDDRHLHKAVDDARLLIYTNKCSLSLVRNKKHAARMQLSRSKSKKKARTATHLLQAASLTEKMGTAVTPPPLPADRRPCPCIQVLYVGRRPDPPPPAAARARRIQLVSVGCRPSSPAARSRAVAGAARRPARRWLENPAARSGAVVDDDEDGDKFEEEEDARSSSPGRSMGVRSCIPCWLLAINEAIYDAEEQAWKNPVVKSWIAKLKLVACDADDAIDELHYEALRREALRRGHNINTGVRAFSPHSNPLLFKYKIGKRLRHILDRISELVLQMNQFQFIQGRPMQMDESRQTYSYINEQYIIGRDKKRDEIVHMLLSAKSNELLVLPIVGIGGLGKTTLAQLVFNDI</sequence>
<dbReference type="Pfam" id="PF18052">
    <property type="entry name" value="Rx_N"/>
    <property type="match status" value="1"/>
</dbReference>
<evidence type="ECO:0000259" key="7">
    <source>
        <dbReference type="Pfam" id="PF18052"/>
    </source>
</evidence>
<dbReference type="InterPro" id="IPR027417">
    <property type="entry name" value="P-loop_NTPase"/>
</dbReference>
<evidence type="ECO:0000256" key="6">
    <source>
        <dbReference type="SAM" id="MobiDB-lite"/>
    </source>
</evidence>
<evidence type="ECO:0000256" key="1">
    <source>
        <dbReference type="ARBA" id="ARBA00008894"/>
    </source>
</evidence>
<dbReference type="AlphaFoldDB" id="A0A0D9ZYH0"/>
<dbReference type="GO" id="GO:0006952">
    <property type="term" value="P:defense response"/>
    <property type="evidence" value="ECO:0007669"/>
    <property type="project" value="UniProtKB-KW"/>
</dbReference>
<dbReference type="eggNOG" id="KOG4658">
    <property type="taxonomic scope" value="Eukaryota"/>
</dbReference>
<dbReference type="PANTHER" id="PTHR19338">
    <property type="entry name" value="TRANSLOCASE OF INNER MITOCHONDRIAL MEMBRANE 13 HOMOLOG"/>
    <property type="match status" value="1"/>
</dbReference>
<dbReference type="InterPro" id="IPR041118">
    <property type="entry name" value="Rx_N"/>
</dbReference>
<reference evidence="8" key="1">
    <citation type="submission" date="2015-04" db="UniProtKB">
        <authorList>
            <consortium name="EnsemblPlants"/>
        </authorList>
    </citation>
    <scope>IDENTIFICATION</scope>
</reference>
<keyword evidence="3" id="KW-0677">Repeat</keyword>
<keyword evidence="5" id="KW-0611">Plant defense</keyword>
<protein>
    <recommendedName>
        <fullName evidence="7">Disease resistance N-terminal domain-containing protein</fullName>
    </recommendedName>
</protein>
<dbReference type="GO" id="GO:0000166">
    <property type="term" value="F:nucleotide binding"/>
    <property type="evidence" value="ECO:0007669"/>
    <property type="project" value="UniProtKB-KW"/>
</dbReference>
<name>A0A0D9ZYH0_9ORYZ</name>
<keyword evidence="9" id="KW-1185">Reference proteome</keyword>
<evidence type="ECO:0000256" key="3">
    <source>
        <dbReference type="ARBA" id="ARBA00022737"/>
    </source>
</evidence>
<dbReference type="Gene3D" id="3.40.50.300">
    <property type="entry name" value="P-loop containing nucleotide triphosphate hydrolases"/>
    <property type="match status" value="1"/>
</dbReference>
<keyword evidence="2" id="KW-0433">Leucine-rich repeat</keyword>
<evidence type="ECO:0000256" key="5">
    <source>
        <dbReference type="ARBA" id="ARBA00022821"/>
    </source>
</evidence>
<feature type="region of interest" description="Disordered" evidence="6">
    <location>
        <begin position="169"/>
        <end position="201"/>
    </location>
</feature>
<keyword evidence="4" id="KW-0547">Nucleotide-binding</keyword>
<comment type="similarity">
    <text evidence="1">Belongs to the disease resistance NB-LRR family.</text>
</comment>
<evidence type="ECO:0000256" key="4">
    <source>
        <dbReference type="ARBA" id="ARBA00022741"/>
    </source>
</evidence>
<dbReference type="Gene3D" id="1.20.5.4130">
    <property type="match status" value="1"/>
</dbReference>
<dbReference type="SUPFAM" id="SSF52540">
    <property type="entry name" value="P-loop containing nucleoside triphosphate hydrolases"/>
    <property type="match status" value="1"/>
</dbReference>
<evidence type="ECO:0000256" key="2">
    <source>
        <dbReference type="ARBA" id="ARBA00022614"/>
    </source>
</evidence>
<dbReference type="HOGENOM" id="CLU_728402_0_0_1"/>
<dbReference type="STRING" id="40148.A0A0D9ZYH0"/>
<accession>A0A0D9ZYH0</accession>
<organism evidence="8">
    <name type="scientific">Oryza glumipatula</name>
    <dbReference type="NCBI Taxonomy" id="40148"/>
    <lineage>
        <taxon>Eukaryota</taxon>
        <taxon>Viridiplantae</taxon>
        <taxon>Streptophyta</taxon>
        <taxon>Embryophyta</taxon>
        <taxon>Tracheophyta</taxon>
        <taxon>Spermatophyta</taxon>
        <taxon>Magnoliopsida</taxon>
        <taxon>Liliopsida</taxon>
        <taxon>Poales</taxon>
        <taxon>Poaceae</taxon>
        <taxon>BOP clade</taxon>
        <taxon>Oryzoideae</taxon>
        <taxon>Oryzeae</taxon>
        <taxon>Oryzinae</taxon>
        <taxon>Oryza</taxon>
    </lineage>
</organism>
<dbReference type="PANTHER" id="PTHR19338:SF73">
    <property type="entry name" value="DISEASE RESISTANCE PROTEIN RGA2-LIKE"/>
    <property type="match status" value="1"/>
</dbReference>
<reference evidence="8" key="2">
    <citation type="submission" date="2018-05" db="EMBL/GenBank/DDBJ databases">
        <title>OgluRS3 (Oryza glumaepatula Reference Sequence Version 3).</title>
        <authorList>
            <person name="Zhang J."/>
            <person name="Kudrna D."/>
            <person name="Lee S."/>
            <person name="Talag J."/>
            <person name="Welchert J."/>
            <person name="Wing R.A."/>
        </authorList>
    </citation>
    <scope>NUCLEOTIDE SEQUENCE [LARGE SCALE GENOMIC DNA]</scope>
</reference>